<dbReference type="EMBL" id="KQ965786">
    <property type="protein sequence ID" value="KXS12653.1"/>
    <property type="molecule type" value="Genomic_DNA"/>
</dbReference>
<dbReference type="GO" id="GO:0015631">
    <property type="term" value="F:tubulin binding"/>
    <property type="evidence" value="ECO:0007669"/>
    <property type="project" value="TreeGrafter"/>
</dbReference>
<feature type="region of interest" description="Disordered" evidence="1">
    <location>
        <begin position="166"/>
        <end position="188"/>
    </location>
</feature>
<organism evidence="2 3">
    <name type="scientific">Gonapodya prolifera (strain JEL478)</name>
    <name type="common">Monoblepharis prolifera</name>
    <dbReference type="NCBI Taxonomy" id="1344416"/>
    <lineage>
        <taxon>Eukaryota</taxon>
        <taxon>Fungi</taxon>
        <taxon>Fungi incertae sedis</taxon>
        <taxon>Chytridiomycota</taxon>
        <taxon>Chytridiomycota incertae sedis</taxon>
        <taxon>Monoblepharidomycetes</taxon>
        <taxon>Monoblepharidales</taxon>
        <taxon>Gonapodyaceae</taxon>
        <taxon>Gonapodya</taxon>
    </lineage>
</organism>
<protein>
    <recommendedName>
        <fullName evidence="4">MSP domain-containing protein</fullName>
    </recommendedName>
</protein>
<accession>A0A139A8E1</accession>
<reference evidence="2 3" key="1">
    <citation type="journal article" date="2015" name="Genome Biol. Evol.">
        <title>Phylogenomic analyses indicate that early fungi evolved digesting cell walls of algal ancestors of land plants.</title>
        <authorList>
            <person name="Chang Y."/>
            <person name="Wang S."/>
            <person name="Sekimoto S."/>
            <person name="Aerts A.L."/>
            <person name="Choi C."/>
            <person name="Clum A."/>
            <person name="LaButti K.M."/>
            <person name="Lindquist E.A."/>
            <person name="Yee Ngan C."/>
            <person name="Ohm R.A."/>
            <person name="Salamov A.A."/>
            <person name="Grigoriev I.V."/>
            <person name="Spatafora J.W."/>
            <person name="Berbee M.L."/>
        </authorList>
    </citation>
    <scope>NUCLEOTIDE SEQUENCE [LARGE SCALE GENOMIC DNA]</scope>
    <source>
        <strain evidence="2 3">JEL478</strain>
    </source>
</reference>
<evidence type="ECO:0000313" key="2">
    <source>
        <dbReference type="EMBL" id="KXS12653.1"/>
    </source>
</evidence>
<dbReference type="Proteomes" id="UP000070544">
    <property type="component" value="Unassembled WGS sequence"/>
</dbReference>
<sequence>MPAGTDYAPSTPPALSERVTASASSVPQAQAPPQPSHAVSHRPSLRPKFSAGSKVSFRTKKNASSGGRANTDMAVEVSAQPAQQRVASASSSASSGVNGAVDSNRKALRPALSRTTLAINEADEVLRRAKEFAVPQYRTRSARTAQRREFLRKSLILAEKLAREVPGKGGNPQYAHEGHNTSFKQNDNELHRGKGPPLVEMQGLNEKATFGTEDVSTSVKTQVNFEREDRNLDNTSDTDEYYRPHAVSFIPPNDYVEDSRGKGVEISARGLPPLKGWAPRSKTPPVHSPRPAVVSPTPEICLVDSPHDDPITAEELAALPDLSSYPQYEELRAPASAWHANSLTPVLQDFLIRVTTVSEDLVGHLEDVLQEMEGLEKSSEADAGMEQVVDGGDTLETMRGGDLERKNVPNEPEGHDGVLPPLPLDHGSLNSAVTTSRQFHSDFVLSSKVPPLQGPSSAPVGRKALSTNILGDHLSSTPNDRPSTPPQIARVPSLPTVTIDPHILSPLSTLTSLLSASLAAARHADRVSVARSVRRFGLAFLKTGVPVQRAQLESVSRCARVAGAVGVKLVDIDEVWEREDVQWKEWIAGSRASGGEHNARAVKRTDSKFRDEGWVFPSREGSADDGARGLRNNTKSNPSRPSPSRFDWPSFVSIPASPHDPLPTPRGLSHPPRILFSGFTPGKPLHLPLRVVNVSPIPLTIHARHRIPPTDTNPSPFRITPVGPGGPVAPGMTATFRVHFLPKHWREVEEDFDLAGWNAAGEVAKGDLTVAAKNEVARLAVEGFDGSLEMDVGAVGEADKEKSSEWVIRNDGGPVEFTMVTGDVDVDVFLLDDMFRSVVERPAECSMQVGSFQVMLCRSSLGRGEKCTLWTKYMPDRLDTDTAFRDDVGMFKLVCCDGMTIEFGVRGRIERGRVEIAGVGGNGSTVELTRPWNHHGPGSPECDLLPIQRATDLVAAVLDFPAQIAKTEACVAVQIFNPTKLVLRFTWQLVMETTVAKSTGEFSVYPNEGLMEPCAQRMFIFKFCPKMVGRMTALWELCLGGEADGTGMRIRIVGLCVHPITELFPARMEITNPLNGSVARVSYLWSMFNVDCALLLHPVSGSLTLDAGQEGSINVLVEGGLEGKRRDCYAFNTAKLDFGMIALGDQKTLSITLLCDSPKDLCGLVSKEFEILAVEDFYSDHASDVICVSPRGTTISSSCSAVIQVEMKAFSRGSYQGFLLARVRDNQSKWQVACVAEVVAQVETPRISLPNEYDLGEIFTNVEKKGIVSLENVSRLEASFALEIMHATPSDRIECSHLRGVVQPGEKMDVEVRWICTSRVFGTREVLLICDVPGMVDSDGPLQMKMKAEVCGLSLVWELDGWVEPLLDNEKADRSLLPVCFNHVPVLETQTKVLQITNRTPIKARYRVAFEHHGAPTGPAEKCDQAPLSPPRHIGILKPSKISEPLGFSSRVGNSFVSRVVETRRKEALMREMLQLGKGVAFTSTPTVGVVDPNSSARIVLTMYNNMPGRYSDRVVVDLETWFSRTFEIESVIEGAPLELSSDHFLTASKQYTLNFGTFKNQASRSSDTTREFTVKNCSPHSIKIKWSFHDVCGRDLNCDALPSSSRGSTDQSRPLYSMKDSWNTILAGQSLVVRIEVSPDREGEHKMELVGVCEFLSAEAQIPEAQQEDREFRIFLLSKVV</sequence>
<keyword evidence="3" id="KW-1185">Reference proteome</keyword>
<name>A0A139A8E1_GONPJ</name>
<feature type="region of interest" description="Disordered" evidence="1">
    <location>
        <begin position="613"/>
        <end position="650"/>
    </location>
</feature>
<proteinExistence type="predicted"/>
<dbReference type="InterPro" id="IPR033304">
    <property type="entry name" value="DLEC1"/>
</dbReference>
<evidence type="ECO:0000256" key="1">
    <source>
        <dbReference type="SAM" id="MobiDB-lite"/>
    </source>
</evidence>
<feature type="compositionally biased region" description="Low complexity" evidence="1">
    <location>
        <begin position="77"/>
        <end position="102"/>
    </location>
</feature>
<evidence type="ECO:0000313" key="3">
    <source>
        <dbReference type="Proteomes" id="UP000070544"/>
    </source>
</evidence>
<dbReference type="Gene3D" id="2.60.40.10">
    <property type="entry name" value="Immunoglobulins"/>
    <property type="match status" value="3"/>
</dbReference>
<dbReference type="GO" id="GO:0005929">
    <property type="term" value="C:cilium"/>
    <property type="evidence" value="ECO:0007669"/>
    <property type="project" value="TreeGrafter"/>
</dbReference>
<evidence type="ECO:0008006" key="4">
    <source>
        <dbReference type="Google" id="ProtNLM"/>
    </source>
</evidence>
<dbReference type="PANTHER" id="PTHR46348">
    <property type="entry name" value="DELETED IN LUNG AND ESOPHAGEAL CANCER PROTEIN 1"/>
    <property type="match status" value="1"/>
</dbReference>
<dbReference type="OrthoDB" id="2115465at2759"/>
<feature type="region of interest" description="Disordered" evidence="1">
    <location>
        <begin position="275"/>
        <end position="294"/>
    </location>
</feature>
<dbReference type="InterPro" id="IPR013783">
    <property type="entry name" value="Ig-like_fold"/>
</dbReference>
<dbReference type="GO" id="GO:0005737">
    <property type="term" value="C:cytoplasm"/>
    <property type="evidence" value="ECO:0007669"/>
    <property type="project" value="TreeGrafter"/>
</dbReference>
<dbReference type="PANTHER" id="PTHR46348:SF1">
    <property type="entry name" value="DELETED IN LUNG AND ESOPHAGEAL CANCER PROTEIN 1"/>
    <property type="match status" value="1"/>
</dbReference>
<dbReference type="STRING" id="1344416.A0A139A8E1"/>
<feature type="region of interest" description="Disordered" evidence="1">
    <location>
        <begin position="1"/>
        <end position="102"/>
    </location>
</feature>
<gene>
    <name evidence="2" type="ORF">M427DRAFT_147029</name>
</gene>